<protein>
    <recommendedName>
        <fullName evidence="3">Antitoxin HicB</fullName>
    </recommendedName>
</protein>
<reference evidence="1 2" key="1">
    <citation type="submission" date="2018-06" db="EMBL/GenBank/DDBJ databases">
        <authorList>
            <consortium name="Pathogen Informatics"/>
            <person name="Doyle S."/>
        </authorList>
    </citation>
    <scope>NUCLEOTIDE SEQUENCE [LARGE SCALE GENOMIC DNA]</scope>
    <source>
        <strain evidence="1 2">NCTC11535</strain>
    </source>
</reference>
<sequence>MTTIHASAQRDGKWWAVSFTVDGHEYGTQARRLDQVEAMVKDAAALMTDRSEDTFVVSVNVLVPDYLKVVNDYRAAARTAKEAAEAAQTASRAAVTQLRSAGLPVRDVATLMGISPQRVSQLAAS</sequence>
<dbReference type="EMBL" id="UAPQ01000008">
    <property type="protein sequence ID" value="SPT53763.1"/>
    <property type="molecule type" value="Genomic_DNA"/>
</dbReference>
<organism evidence="1 2">
    <name type="scientific">Actinomyces bovis</name>
    <dbReference type="NCBI Taxonomy" id="1658"/>
    <lineage>
        <taxon>Bacteria</taxon>
        <taxon>Bacillati</taxon>
        <taxon>Actinomycetota</taxon>
        <taxon>Actinomycetes</taxon>
        <taxon>Actinomycetales</taxon>
        <taxon>Actinomycetaceae</taxon>
        <taxon>Actinomyces</taxon>
    </lineage>
</organism>
<keyword evidence="2" id="KW-1185">Reference proteome</keyword>
<dbReference type="RefSeq" id="WP_111836714.1">
    <property type="nucleotide sequence ID" value="NZ_UAPQ01000008.1"/>
</dbReference>
<evidence type="ECO:0008006" key="3">
    <source>
        <dbReference type="Google" id="ProtNLM"/>
    </source>
</evidence>
<evidence type="ECO:0000313" key="2">
    <source>
        <dbReference type="Proteomes" id="UP000250006"/>
    </source>
</evidence>
<evidence type="ECO:0000313" key="1">
    <source>
        <dbReference type="EMBL" id="SPT53763.1"/>
    </source>
</evidence>
<comment type="caution">
    <text evidence="1">The sequence shown here is derived from an EMBL/GenBank/DDBJ whole genome shotgun (WGS) entry which is preliminary data.</text>
</comment>
<gene>
    <name evidence="1" type="ORF">NCTC11535_01444</name>
</gene>
<accession>A0ABY1VNS7</accession>
<dbReference type="Proteomes" id="UP000250006">
    <property type="component" value="Unassembled WGS sequence"/>
</dbReference>
<name>A0ABY1VNS7_9ACTO</name>
<proteinExistence type="predicted"/>